<evidence type="ECO:0000313" key="4">
    <source>
        <dbReference type="Proteomes" id="UP000185003"/>
    </source>
</evidence>
<proteinExistence type="predicted"/>
<keyword evidence="1" id="KW-0456">Lyase</keyword>
<name>A0A1N6G5K8_9BACT</name>
<dbReference type="RefSeq" id="WP_234979668.1">
    <property type="nucleotide sequence ID" value="NZ_FSRA01000001.1"/>
</dbReference>
<dbReference type="GO" id="GO:0016831">
    <property type="term" value="F:carboxy-lyase activity"/>
    <property type="evidence" value="ECO:0007669"/>
    <property type="project" value="InterPro"/>
</dbReference>
<dbReference type="GO" id="GO:0005737">
    <property type="term" value="C:cytoplasm"/>
    <property type="evidence" value="ECO:0007669"/>
    <property type="project" value="TreeGrafter"/>
</dbReference>
<dbReference type="InterPro" id="IPR006680">
    <property type="entry name" value="Amidohydro-rel"/>
</dbReference>
<dbReference type="Pfam" id="PF04909">
    <property type="entry name" value="Amidohydro_2"/>
    <property type="match status" value="1"/>
</dbReference>
<keyword evidence="3" id="KW-0378">Hydrolase</keyword>
<dbReference type="SUPFAM" id="SSF51556">
    <property type="entry name" value="Metallo-dependent hydrolases"/>
    <property type="match status" value="1"/>
</dbReference>
<dbReference type="Proteomes" id="UP000185003">
    <property type="component" value="Unassembled WGS sequence"/>
</dbReference>
<evidence type="ECO:0000259" key="2">
    <source>
        <dbReference type="Pfam" id="PF04909"/>
    </source>
</evidence>
<dbReference type="EMBL" id="FSRA01000001">
    <property type="protein sequence ID" value="SIO02836.1"/>
    <property type="molecule type" value="Genomic_DNA"/>
</dbReference>
<accession>A0A1N6G5K8</accession>
<dbReference type="InterPro" id="IPR032466">
    <property type="entry name" value="Metal_Hydrolase"/>
</dbReference>
<reference evidence="3 4" key="1">
    <citation type="submission" date="2016-11" db="EMBL/GenBank/DDBJ databases">
        <authorList>
            <person name="Jaros S."/>
            <person name="Januszkiewicz K."/>
            <person name="Wedrychowicz H."/>
        </authorList>
    </citation>
    <scope>NUCLEOTIDE SEQUENCE [LARGE SCALE GENOMIC DNA]</scope>
    <source>
        <strain evidence="3 4">DSM 24787</strain>
    </source>
</reference>
<keyword evidence="4" id="KW-1185">Reference proteome</keyword>
<evidence type="ECO:0000256" key="1">
    <source>
        <dbReference type="ARBA" id="ARBA00023239"/>
    </source>
</evidence>
<feature type="domain" description="Amidohydrolase-related" evidence="2">
    <location>
        <begin position="110"/>
        <end position="343"/>
    </location>
</feature>
<gene>
    <name evidence="3" type="ORF">SAMN04488055_2593</name>
</gene>
<dbReference type="Gene3D" id="3.20.20.140">
    <property type="entry name" value="Metal-dependent hydrolases"/>
    <property type="match status" value="1"/>
</dbReference>
<dbReference type="PANTHER" id="PTHR21240:SF28">
    <property type="entry name" value="ISO-OROTATE DECARBOXYLASE (EUROFUNG)"/>
    <property type="match status" value="1"/>
</dbReference>
<sequence>MPYAGILCAQERSSMGFEEYEPKSTLVVPEHKLTKAKFPFIDIHNHQNGLGSGDLRGILKDMDALNMKVMINLSGGNGAGLKRQTDNVKANAPKRFIIFANISFGGIGEPGWTEKAVKQLEEDVRNGANGLKIFKSLGLSVKDNTGKRVAVDDPRLDAIWDKAGALKIPVLIHAADPKPFWDPVDKDNERWLEIVTHPGRKRGPDNPVPWETIIEEEHRMFKKHPGTKFINAHFGWYANDLGKLGKLMDEIPHMYVEFGAVIAELGRQPKAARQFFEKYQDRILFGKDSWEPEEYTTYFRVLETADEYFPYHKKYHAFWRMYGMNLPDDILKKVYYKNALKLIPAIDKSLFE</sequence>
<dbReference type="PANTHER" id="PTHR21240">
    <property type="entry name" value="2-AMINO-3-CARBOXYLMUCONATE-6-SEMIALDEHYDE DECARBOXYLASE"/>
    <property type="match status" value="1"/>
</dbReference>
<dbReference type="AlphaFoldDB" id="A0A1N6G5K8"/>
<dbReference type="STRING" id="536979.SAMN04488055_2593"/>
<dbReference type="GO" id="GO:0016787">
    <property type="term" value="F:hydrolase activity"/>
    <property type="evidence" value="ECO:0007669"/>
    <property type="project" value="UniProtKB-KW"/>
</dbReference>
<dbReference type="GO" id="GO:0019748">
    <property type="term" value="P:secondary metabolic process"/>
    <property type="evidence" value="ECO:0007669"/>
    <property type="project" value="TreeGrafter"/>
</dbReference>
<evidence type="ECO:0000313" key="3">
    <source>
        <dbReference type="EMBL" id="SIO02836.1"/>
    </source>
</evidence>
<protein>
    <submittedName>
        <fullName evidence="3">Amidohydrolase</fullName>
    </submittedName>
</protein>
<organism evidence="3 4">
    <name type="scientific">Chitinophaga niabensis</name>
    <dbReference type="NCBI Taxonomy" id="536979"/>
    <lineage>
        <taxon>Bacteria</taxon>
        <taxon>Pseudomonadati</taxon>
        <taxon>Bacteroidota</taxon>
        <taxon>Chitinophagia</taxon>
        <taxon>Chitinophagales</taxon>
        <taxon>Chitinophagaceae</taxon>
        <taxon>Chitinophaga</taxon>
    </lineage>
</organism>
<dbReference type="InterPro" id="IPR032465">
    <property type="entry name" value="ACMSD"/>
</dbReference>